<dbReference type="SUPFAM" id="SSF56219">
    <property type="entry name" value="DNase I-like"/>
    <property type="match status" value="1"/>
</dbReference>
<dbReference type="InterPro" id="IPR036397">
    <property type="entry name" value="RNaseH_sf"/>
</dbReference>
<keyword evidence="3" id="KW-0695">RNA-directed DNA polymerase</keyword>
<evidence type="ECO:0000259" key="2">
    <source>
        <dbReference type="Pfam" id="PF00078"/>
    </source>
</evidence>
<dbReference type="Pfam" id="PF00078">
    <property type="entry name" value="RVT_1"/>
    <property type="match status" value="1"/>
</dbReference>
<feature type="region of interest" description="Disordered" evidence="1">
    <location>
        <begin position="901"/>
        <end position="921"/>
    </location>
</feature>
<name>A0A6L2KB25_TANCI</name>
<dbReference type="EMBL" id="BKCJ010002155">
    <property type="protein sequence ID" value="GEU46661.1"/>
    <property type="molecule type" value="Genomic_DNA"/>
</dbReference>
<feature type="region of interest" description="Disordered" evidence="1">
    <location>
        <begin position="1"/>
        <end position="24"/>
    </location>
</feature>
<organism evidence="3">
    <name type="scientific">Tanacetum cinerariifolium</name>
    <name type="common">Dalmatian daisy</name>
    <name type="synonym">Chrysanthemum cinerariifolium</name>
    <dbReference type="NCBI Taxonomy" id="118510"/>
    <lineage>
        <taxon>Eukaryota</taxon>
        <taxon>Viridiplantae</taxon>
        <taxon>Streptophyta</taxon>
        <taxon>Embryophyta</taxon>
        <taxon>Tracheophyta</taxon>
        <taxon>Spermatophyta</taxon>
        <taxon>Magnoliopsida</taxon>
        <taxon>eudicotyledons</taxon>
        <taxon>Gunneridae</taxon>
        <taxon>Pentapetalae</taxon>
        <taxon>asterids</taxon>
        <taxon>campanulids</taxon>
        <taxon>Asterales</taxon>
        <taxon>Asteraceae</taxon>
        <taxon>Asteroideae</taxon>
        <taxon>Anthemideae</taxon>
        <taxon>Anthemidinae</taxon>
        <taxon>Tanacetum</taxon>
    </lineage>
</organism>
<evidence type="ECO:0000256" key="1">
    <source>
        <dbReference type="SAM" id="MobiDB-lite"/>
    </source>
</evidence>
<proteinExistence type="predicted"/>
<dbReference type="SUPFAM" id="SSF56672">
    <property type="entry name" value="DNA/RNA polymerases"/>
    <property type="match status" value="1"/>
</dbReference>
<comment type="caution">
    <text evidence="3">The sequence shown here is derived from an EMBL/GenBank/DDBJ whole genome shotgun (WGS) entry which is preliminary data.</text>
</comment>
<dbReference type="InterPro" id="IPR000477">
    <property type="entry name" value="RT_dom"/>
</dbReference>
<gene>
    <name evidence="3" type="ORF">Tci_018639</name>
</gene>
<accession>A0A6L2KB25</accession>
<dbReference type="AlphaFoldDB" id="A0A6L2KB25"/>
<dbReference type="InterPro" id="IPR036691">
    <property type="entry name" value="Endo/exonu/phosph_ase_sf"/>
</dbReference>
<dbReference type="GO" id="GO:0003676">
    <property type="term" value="F:nucleic acid binding"/>
    <property type="evidence" value="ECO:0007669"/>
    <property type="project" value="InterPro"/>
</dbReference>
<dbReference type="PANTHER" id="PTHR45835">
    <property type="entry name" value="YALI0A06105P"/>
    <property type="match status" value="1"/>
</dbReference>
<dbReference type="InterPro" id="IPR012337">
    <property type="entry name" value="RNaseH-like_sf"/>
</dbReference>
<feature type="domain" description="Reverse transcriptase" evidence="2">
    <location>
        <begin position="683"/>
        <end position="850"/>
    </location>
</feature>
<dbReference type="GO" id="GO:0003964">
    <property type="term" value="F:RNA-directed DNA polymerase activity"/>
    <property type="evidence" value="ECO:0007669"/>
    <property type="project" value="UniProtKB-KW"/>
</dbReference>
<keyword evidence="3" id="KW-0808">Transferase</keyword>
<dbReference type="PANTHER" id="PTHR45835:SF99">
    <property type="entry name" value="CHROMO DOMAIN-CONTAINING PROTEIN-RELATED"/>
    <property type="match status" value="1"/>
</dbReference>
<dbReference type="Gene3D" id="3.60.10.10">
    <property type="entry name" value="Endonuclease/exonuclease/phosphatase"/>
    <property type="match status" value="1"/>
</dbReference>
<keyword evidence="3" id="KW-0548">Nucleotidyltransferase</keyword>
<dbReference type="InterPro" id="IPR043502">
    <property type="entry name" value="DNA/RNA_pol_sf"/>
</dbReference>
<dbReference type="SUPFAM" id="SSF53098">
    <property type="entry name" value="Ribonuclease H-like"/>
    <property type="match status" value="1"/>
</dbReference>
<sequence length="921" mass="103610">MIHDVGEDEETPSETESAAAAYSEPQSKVSLHAFTGTFLPQTLRLPGKNKNKDVVVHIDGDFLVLHVAACCVVLGVKWLKTLGLMEIDNQKLTTGFKIAGATHTFQGLKANELQAVPDNELVALQGLAYLLQIEPFGDHRGLPPIHSQDHQIPLLPNARPEDISMDFIEGLSTSNGFTTIMVVVDRLSKYAYFVLIRHPFTAATIAKEFVSHVVKLHGIPSIIGRPTKKIGRLALMLEFTYNTSVHSATKMTPFEVVYGRPPPRVLTYVPGTSKVQVVEEFLIDWDKLLRDLCSNLLVARDRMKSKADSKRREAEFSVGDMVYLKLQSYRESTVAVCLSAKVDIEGLPSAALTQKTFTKLAGRWGELLYVEDPGKVYGLRAREITGWDPESIEDASEFDTDVESDDDPLVIYDLLNKKVVEKEIEQVVSDDPSDPPEFTEDVELEQKIGEVDRNVDKEGGFDDTFKPVSQLGMSSPAVGNSGGVLCVWDILVFVKSHVFMLLKEISKKRLLWDYLHGVFDRWKGEVILMGDFNEVHMPFERRGLIFNKQGAALFNFFILSSGLIEVSLGGYMFTWEQKDAAKMSKLDRFLVSRGLMTRLSMLSGIILDRHLSDHMPILLRELVVNYGPTPFQLFHSLFMLNGFDRVDLLSTRRLLCKELLDIDNVKVKELAQKAKVKWAIKGDENWNSFTFRFGPKWRGWIMRCLKSSTGSVLVNGSPTKEFQFHKGLHQGDPLSPFLFLLITESLHISFSKAMNQGFSKGIKIGSSDTVCLFHLFYADDTVFIGEWNEENLLNIVRILQCFFLAFNLRINLHKCSIIGVGGVKTEEVSRKATLIGCDIGKTPFKYLGVMVVKAIHGFHRSLDRIPQSSKSSTWIECVKGMIQLNKNGVDLMSFVSKRVKDNKEKEKIKAKPDKIKSKREA</sequence>
<evidence type="ECO:0000313" key="3">
    <source>
        <dbReference type="EMBL" id="GEU46661.1"/>
    </source>
</evidence>
<feature type="compositionally biased region" description="Low complexity" evidence="1">
    <location>
        <begin position="14"/>
        <end position="24"/>
    </location>
</feature>
<protein>
    <submittedName>
        <fullName evidence="3">RNA-directed DNA polymerase, eukaryota</fullName>
    </submittedName>
</protein>
<reference evidence="3" key="1">
    <citation type="journal article" date="2019" name="Sci. Rep.">
        <title>Draft genome of Tanacetum cinerariifolium, the natural source of mosquito coil.</title>
        <authorList>
            <person name="Yamashiro T."/>
            <person name="Shiraishi A."/>
            <person name="Satake H."/>
            <person name="Nakayama K."/>
        </authorList>
    </citation>
    <scope>NUCLEOTIDE SEQUENCE</scope>
</reference>
<dbReference type="Gene3D" id="3.30.420.10">
    <property type="entry name" value="Ribonuclease H-like superfamily/Ribonuclease H"/>
    <property type="match status" value="2"/>
</dbReference>
<feature type="compositionally biased region" description="Acidic residues" evidence="1">
    <location>
        <begin position="1"/>
        <end position="13"/>
    </location>
</feature>